<evidence type="ECO:0000313" key="8">
    <source>
        <dbReference type="Proteomes" id="UP000230161"/>
    </source>
</evidence>
<feature type="transmembrane region" description="Helical" evidence="6">
    <location>
        <begin position="286"/>
        <end position="306"/>
    </location>
</feature>
<evidence type="ECO:0000313" key="7">
    <source>
        <dbReference type="EMBL" id="PJJ63239.1"/>
    </source>
</evidence>
<dbReference type="Pfam" id="PF02653">
    <property type="entry name" value="BPD_transp_2"/>
    <property type="match status" value="1"/>
</dbReference>
<reference evidence="7 8" key="1">
    <citation type="submission" date="2017-11" db="EMBL/GenBank/DDBJ databases">
        <title>Genomic Encyclopedia of Archaeal and Bacterial Type Strains, Phase II (KMG-II): From Individual Species to Whole Genera.</title>
        <authorList>
            <person name="Goeker M."/>
        </authorList>
    </citation>
    <scope>NUCLEOTIDE SEQUENCE [LARGE SCALE GENOMIC DNA]</scope>
    <source>
        <strain evidence="7 8">DSM 25625</strain>
    </source>
</reference>
<dbReference type="RefSeq" id="WP_100343774.1">
    <property type="nucleotide sequence ID" value="NZ_PGFB01000002.1"/>
</dbReference>
<organism evidence="7 8">
    <name type="scientific">Compostimonas suwonensis</name>
    <dbReference type="NCBI Taxonomy" id="1048394"/>
    <lineage>
        <taxon>Bacteria</taxon>
        <taxon>Bacillati</taxon>
        <taxon>Actinomycetota</taxon>
        <taxon>Actinomycetes</taxon>
        <taxon>Micrococcales</taxon>
        <taxon>Microbacteriaceae</taxon>
        <taxon>Compostimonas</taxon>
    </lineage>
</organism>
<proteinExistence type="predicted"/>
<dbReference type="AlphaFoldDB" id="A0A2M9BYT4"/>
<sequence>MTNTGIDPIPSADVSARRPAFLTGERLRLVLPFASLVVLYVITVLVSPGYLEGAQIGSLLQLATILGIVAIGQTLVILIGGIDLSVGAVVTLSNLLTAAILDGDDANLPLALLVSLAVGALVGLVNGGIITLIKIPDLVATLATMTVVVGVGYLITNGSPRGSSSGALNWFVTGRFAGFLTSGFLLWAVLAAVTIFVLRKTVFGRRVYAVGLNREASHFAAVPVTRTIVTLYVVSGVAAGLAGFLLTGYTGSSYLGSGTSYQLSTIAAVVLGGTSIFGGKGGYTGTIAGVLITVLLLSILRVVGIPQAGQNIAYGLVILLMLILFSARTIRRR</sequence>
<feature type="transmembrane region" description="Helical" evidence="6">
    <location>
        <begin position="312"/>
        <end position="330"/>
    </location>
</feature>
<feature type="transmembrane region" description="Helical" evidence="6">
    <location>
        <begin position="176"/>
        <end position="198"/>
    </location>
</feature>
<evidence type="ECO:0000256" key="6">
    <source>
        <dbReference type="SAM" id="Phobius"/>
    </source>
</evidence>
<keyword evidence="5 6" id="KW-0472">Membrane</keyword>
<dbReference type="GO" id="GO:0022857">
    <property type="term" value="F:transmembrane transporter activity"/>
    <property type="evidence" value="ECO:0007669"/>
    <property type="project" value="InterPro"/>
</dbReference>
<evidence type="ECO:0000256" key="1">
    <source>
        <dbReference type="ARBA" id="ARBA00004651"/>
    </source>
</evidence>
<dbReference type="GO" id="GO:0005886">
    <property type="term" value="C:plasma membrane"/>
    <property type="evidence" value="ECO:0007669"/>
    <property type="project" value="UniProtKB-SubCell"/>
</dbReference>
<protein>
    <submittedName>
        <fullName evidence="7">Ribose transport system permease protein</fullName>
    </submittedName>
</protein>
<dbReference type="Proteomes" id="UP000230161">
    <property type="component" value="Unassembled WGS sequence"/>
</dbReference>
<feature type="transmembrane region" description="Helical" evidence="6">
    <location>
        <begin position="110"/>
        <end position="133"/>
    </location>
</feature>
<dbReference type="CDD" id="cd06579">
    <property type="entry name" value="TM_PBP1_transp_AraH_like"/>
    <property type="match status" value="1"/>
</dbReference>
<comment type="caution">
    <text evidence="7">The sequence shown here is derived from an EMBL/GenBank/DDBJ whole genome shotgun (WGS) entry which is preliminary data.</text>
</comment>
<feature type="transmembrane region" description="Helical" evidence="6">
    <location>
        <begin position="63"/>
        <end position="90"/>
    </location>
</feature>
<dbReference type="InterPro" id="IPR001851">
    <property type="entry name" value="ABC_transp_permease"/>
</dbReference>
<evidence type="ECO:0000256" key="3">
    <source>
        <dbReference type="ARBA" id="ARBA00022692"/>
    </source>
</evidence>
<feature type="transmembrane region" description="Helical" evidence="6">
    <location>
        <begin position="138"/>
        <end position="156"/>
    </location>
</feature>
<accession>A0A2M9BYT4</accession>
<evidence type="ECO:0000256" key="2">
    <source>
        <dbReference type="ARBA" id="ARBA00022475"/>
    </source>
</evidence>
<comment type="subcellular location">
    <subcellularLocation>
        <location evidence="1">Cell membrane</location>
        <topology evidence="1">Multi-pass membrane protein</topology>
    </subcellularLocation>
</comment>
<keyword evidence="2" id="KW-1003">Cell membrane</keyword>
<gene>
    <name evidence="7" type="ORF">CLV54_0896</name>
</gene>
<feature type="transmembrane region" description="Helical" evidence="6">
    <location>
        <begin position="261"/>
        <end position="279"/>
    </location>
</feature>
<dbReference type="PANTHER" id="PTHR32196">
    <property type="entry name" value="ABC TRANSPORTER PERMEASE PROTEIN YPHD-RELATED-RELATED"/>
    <property type="match status" value="1"/>
</dbReference>
<name>A0A2M9BYT4_9MICO</name>
<feature type="transmembrane region" description="Helical" evidence="6">
    <location>
        <begin position="29"/>
        <end position="51"/>
    </location>
</feature>
<dbReference type="EMBL" id="PGFB01000002">
    <property type="protein sequence ID" value="PJJ63239.1"/>
    <property type="molecule type" value="Genomic_DNA"/>
</dbReference>
<keyword evidence="4 6" id="KW-1133">Transmembrane helix</keyword>
<dbReference type="OrthoDB" id="9808136at2"/>
<evidence type="ECO:0000256" key="5">
    <source>
        <dbReference type="ARBA" id="ARBA00023136"/>
    </source>
</evidence>
<keyword evidence="8" id="KW-1185">Reference proteome</keyword>
<keyword evidence="3 6" id="KW-0812">Transmembrane</keyword>
<feature type="transmembrane region" description="Helical" evidence="6">
    <location>
        <begin position="229"/>
        <end position="249"/>
    </location>
</feature>
<evidence type="ECO:0000256" key="4">
    <source>
        <dbReference type="ARBA" id="ARBA00022989"/>
    </source>
</evidence>